<evidence type="ECO:0000256" key="1">
    <source>
        <dbReference type="SAM" id="Phobius"/>
    </source>
</evidence>
<keyword evidence="3" id="KW-1185">Reference proteome</keyword>
<proteinExistence type="predicted"/>
<dbReference type="AlphaFoldDB" id="A0A9W6VII3"/>
<dbReference type="InterPro" id="IPR013901">
    <property type="entry name" value="Anthrone_oxy"/>
</dbReference>
<sequence length="158" mass="16478">MSFRILILVAAVGAGAAGGVFFAFSTFVMTGLRELPPNQAIGAMQAINRGAPRSAWFMALLGVTAVVALVVGVRSLGRLSAPSSWLVLAGCVLYLACLVVLAAYHVPHNDALALVDANAAGAEAEWNSYFTGWVAWNHVRTLTALGGSALFTLALFND</sequence>
<comment type="caution">
    <text evidence="2">The sequence shown here is derived from an EMBL/GenBank/DDBJ whole genome shotgun (WGS) entry which is preliminary data.</text>
</comment>
<keyword evidence="1" id="KW-1133">Transmembrane helix</keyword>
<organism evidence="2 3">
    <name type="scientific">Amycolatopsis taiwanensis</name>
    <dbReference type="NCBI Taxonomy" id="342230"/>
    <lineage>
        <taxon>Bacteria</taxon>
        <taxon>Bacillati</taxon>
        <taxon>Actinomycetota</taxon>
        <taxon>Actinomycetes</taxon>
        <taxon>Pseudonocardiales</taxon>
        <taxon>Pseudonocardiaceae</taxon>
        <taxon>Amycolatopsis</taxon>
    </lineage>
</organism>
<dbReference type="Proteomes" id="UP001165136">
    <property type="component" value="Unassembled WGS sequence"/>
</dbReference>
<keyword evidence="1" id="KW-0472">Membrane</keyword>
<dbReference type="Pfam" id="PF08592">
    <property type="entry name" value="Anthrone_oxy"/>
    <property type="match status" value="1"/>
</dbReference>
<evidence type="ECO:0000313" key="3">
    <source>
        <dbReference type="Proteomes" id="UP001165136"/>
    </source>
</evidence>
<feature type="transmembrane region" description="Helical" evidence="1">
    <location>
        <begin position="85"/>
        <end position="106"/>
    </location>
</feature>
<feature type="transmembrane region" description="Helical" evidence="1">
    <location>
        <begin position="135"/>
        <end position="156"/>
    </location>
</feature>
<dbReference type="RefSeq" id="WP_285488426.1">
    <property type="nucleotide sequence ID" value="NZ_BSTI01000012.1"/>
</dbReference>
<reference evidence="2" key="1">
    <citation type="submission" date="2023-03" db="EMBL/GenBank/DDBJ databases">
        <title>Amycolatopsis taiwanensis NBRC 103393.</title>
        <authorList>
            <person name="Ichikawa N."/>
            <person name="Sato H."/>
            <person name="Tonouchi N."/>
        </authorList>
    </citation>
    <scope>NUCLEOTIDE SEQUENCE</scope>
    <source>
        <strain evidence="2">NBRC 103393</strain>
    </source>
</reference>
<name>A0A9W6VII3_9PSEU</name>
<protein>
    <submittedName>
        <fullName evidence="2">Membrane protein</fullName>
    </submittedName>
</protein>
<accession>A0A9W6VII3</accession>
<dbReference type="EMBL" id="BSTI01000012">
    <property type="protein sequence ID" value="GLY68482.1"/>
    <property type="molecule type" value="Genomic_DNA"/>
</dbReference>
<keyword evidence="1" id="KW-0812">Transmembrane</keyword>
<feature type="transmembrane region" description="Helical" evidence="1">
    <location>
        <begin position="54"/>
        <end position="73"/>
    </location>
</feature>
<evidence type="ECO:0000313" key="2">
    <source>
        <dbReference type="EMBL" id="GLY68482.1"/>
    </source>
</evidence>
<gene>
    <name evidence="2" type="ORF">Atai01_51010</name>
</gene>